<evidence type="ECO:0000259" key="1">
    <source>
        <dbReference type="Pfam" id="PF13456"/>
    </source>
</evidence>
<feature type="domain" description="RNase H type-1" evidence="1">
    <location>
        <begin position="17"/>
        <end position="75"/>
    </location>
</feature>
<dbReference type="Proteomes" id="UP001370490">
    <property type="component" value="Unassembled WGS sequence"/>
</dbReference>
<dbReference type="InterPro" id="IPR044730">
    <property type="entry name" value="RNase_H-like_dom_plant"/>
</dbReference>
<keyword evidence="3" id="KW-1185">Reference proteome</keyword>
<dbReference type="GO" id="GO:0003676">
    <property type="term" value="F:nucleic acid binding"/>
    <property type="evidence" value="ECO:0007669"/>
    <property type="project" value="InterPro"/>
</dbReference>
<name>A0AAN8Z3M8_9MAGN</name>
<dbReference type="EMBL" id="JBAMMX010000018">
    <property type="protein sequence ID" value="KAK6923462.1"/>
    <property type="molecule type" value="Genomic_DNA"/>
</dbReference>
<proteinExistence type="predicted"/>
<organism evidence="2 3">
    <name type="scientific">Dillenia turbinata</name>
    <dbReference type="NCBI Taxonomy" id="194707"/>
    <lineage>
        <taxon>Eukaryota</taxon>
        <taxon>Viridiplantae</taxon>
        <taxon>Streptophyta</taxon>
        <taxon>Embryophyta</taxon>
        <taxon>Tracheophyta</taxon>
        <taxon>Spermatophyta</taxon>
        <taxon>Magnoliopsida</taxon>
        <taxon>eudicotyledons</taxon>
        <taxon>Gunneridae</taxon>
        <taxon>Pentapetalae</taxon>
        <taxon>Dilleniales</taxon>
        <taxon>Dilleniaceae</taxon>
        <taxon>Dillenia</taxon>
    </lineage>
</organism>
<gene>
    <name evidence="2" type="ORF">RJ641_011766</name>
</gene>
<dbReference type="CDD" id="cd06222">
    <property type="entry name" value="RNase_H_like"/>
    <property type="match status" value="1"/>
</dbReference>
<dbReference type="AlphaFoldDB" id="A0AAN8Z3M8"/>
<dbReference type="GO" id="GO:0004523">
    <property type="term" value="F:RNA-DNA hybrid ribonuclease activity"/>
    <property type="evidence" value="ECO:0007669"/>
    <property type="project" value="InterPro"/>
</dbReference>
<sequence>MSSIGGVTYLQTHGTSTFLTTAQQSSDGGIRRREDGSWLSGYVINIGKADVLSAELWALREGLRLAKELQLTQIQMGILGEMRNLDSTSSSHVNNFLHAYNELNRWSYILANTWYINLLDNCTAIFRRICEKQKDMRKMLMEDMLA</sequence>
<dbReference type="InterPro" id="IPR002156">
    <property type="entry name" value="RNaseH_domain"/>
</dbReference>
<evidence type="ECO:0000313" key="3">
    <source>
        <dbReference type="Proteomes" id="UP001370490"/>
    </source>
</evidence>
<comment type="caution">
    <text evidence="2">The sequence shown here is derived from an EMBL/GenBank/DDBJ whole genome shotgun (WGS) entry which is preliminary data.</text>
</comment>
<accession>A0AAN8Z3M8</accession>
<evidence type="ECO:0000313" key="2">
    <source>
        <dbReference type="EMBL" id="KAK6923462.1"/>
    </source>
</evidence>
<reference evidence="2 3" key="1">
    <citation type="submission" date="2023-12" db="EMBL/GenBank/DDBJ databases">
        <title>A high-quality genome assembly for Dillenia turbinata (Dilleniales).</title>
        <authorList>
            <person name="Chanderbali A."/>
        </authorList>
    </citation>
    <scope>NUCLEOTIDE SEQUENCE [LARGE SCALE GENOMIC DNA]</scope>
    <source>
        <strain evidence="2">LSX21</strain>
        <tissue evidence="2">Leaf</tissue>
    </source>
</reference>
<dbReference type="Pfam" id="PF13456">
    <property type="entry name" value="RVT_3"/>
    <property type="match status" value="1"/>
</dbReference>
<protein>
    <submittedName>
        <fullName evidence="2">Ribonuclease H domain</fullName>
    </submittedName>
</protein>